<dbReference type="Proteomes" id="UP000682733">
    <property type="component" value="Unassembled WGS sequence"/>
</dbReference>
<dbReference type="EMBL" id="CAJNOK010013507">
    <property type="protein sequence ID" value="CAF1185656.1"/>
    <property type="molecule type" value="Genomic_DNA"/>
</dbReference>
<dbReference type="Proteomes" id="UP000677228">
    <property type="component" value="Unassembled WGS sequence"/>
</dbReference>
<dbReference type="Gene3D" id="3.80.10.10">
    <property type="entry name" value="Ribonuclease Inhibitor"/>
    <property type="match status" value="1"/>
</dbReference>
<proteinExistence type="predicted"/>
<evidence type="ECO:0000313" key="4">
    <source>
        <dbReference type="Proteomes" id="UP000682733"/>
    </source>
</evidence>
<evidence type="ECO:0000313" key="3">
    <source>
        <dbReference type="EMBL" id="CAF3996771.1"/>
    </source>
</evidence>
<name>A0A8S2NAV3_9BILA</name>
<keyword evidence="1" id="KW-0677">Repeat</keyword>
<organism evidence="3 4">
    <name type="scientific">Didymodactylos carnosus</name>
    <dbReference type="NCBI Taxonomy" id="1234261"/>
    <lineage>
        <taxon>Eukaryota</taxon>
        <taxon>Metazoa</taxon>
        <taxon>Spiralia</taxon>
        <taxon>Gnathifera</taxon>
        <taxon>Rotifera</taxon>
        <taxon>Eurotatoria</taxon>
        <taxon>Bdelloidea</taxon>
        <taxon>Philodinida</taxon>
        <taxon>Philodinidae</taxon>
        <taxon>Didymodactylos</taxon>
    </lineage>
</organism>
<dbReference type="SMART" id="SM00368">
    <property type="entry name" value="LRR_RI"/>
    <property type="match status" value="4"/>
</dbReference>
<dbReference type="EMBL" id="CAJOBA010035033">
    <property type="protein sequence ID" value="CAF3996771.1"/>
    <property type="molecule type" value="Genomic_DNA"/>
</dbReference>
<dbReference type="SUPFAM" id="SSF52047">
    <property type="entry name" value="RNI-like"/>
    <property type="match status" value="1"/>
</dbReference>
<dbReference type="PANTHER" id="PTHR24111">
    <property type="entry name" value="LEUCINE-RICH REPEAT-CONTAINING PROTEIN 34"/>
    <property type="match status" value="1"/>
</dbReference>
<sequence>MGGNNSTENLDGKIFGPSGSLMNIDDILKIQDELKDKYPKLSEISEEEKVALMPKLRRVYDLIDNWRSDVYLQYREMKAVTKEAERRAEVPIEILGALVSLLAILPGLKAAWGAVQIAHILKTSVMTQNDIAAFLGKGYQAANYAILIGSKITDSCRQTTATTTFEGFLLKASQNMRTLLCSPTEEEWQSLRELSHLELDTNLYLYEEIRKAVEKHTRPLVYEYVQWKKNKSIEKVIASWWPPTTLLCSMGIVDEAIPLIIRRALREKKCRDLELCGNELTGEGARLLYDELKTNTTLMSLDLGWNKGIGDEGVQHLSNMLTVNRTLTNLRLSGTGLTDRGVQLLCTSLRTNTSLEWLYLDRNRFITDTSVDFLISMLRENHTLKVLMVYGCSFTEEGKKRMKKTFKGKNGCNPVVG</sequence>
<evidence type="ECO:0000256" key="1">
    <source>
        <dbReference type="ARBA" id="ARBA00022737"/>
    </source>
</evidence>
<protein>
    <submittedName>
        <fullName evidence="3">Uncharacterized protein</fullName>
    </submittedName>
</protein>
<evidence type="ECO:0000313" key="2">
    <source>
        <dbReference type="EMBL" id="CAF1185656.1"/>
    </source>
</evidence>
<comment type="caution">
    <text evidence="3">The sequence shown here is derived from an EMBL/GenBank/DDBJ whole genome shotgun (WGS) entry which is preliminary data.</text>
</comment>
<dbReference type="InterPro" id="IPR032675">
    <property type="entry name" value="LRR_dom_sf"/>
</dbReference>
<dbReference type="PANTHER" id="PTHR24111:SF0">
    <property type="entry name" value="LEUCINE-RICH REPEAT-CONTAINING PROTEIN"/>
    <property type="match status" value="1"/>
</dbReference>
<dbReference type="Pfam" id="PF13516">
    <property type="entry name" value="LRR_6"/>
    <property type="match status" value="2"/>
</dbReference>
<dbReference type="AlphaFoldDB" id="A0A8S2NAV3"/>
<dbReference type="InterPro" id="IPR052201">
    <property type="entry name" value="LRR-containing_regulator"/>
</dbReference>
<dbReference type="InterPro" id="IPR001611">
    <property type="entry name" value="Leu-rich_rpt"/>
</dbReference>
<accession>A0A8S2NAV3</accession>
<gene>
    <name evidence="2" type="ORF">OVA965_LOCUS23280</name>
    <name evidence="3" type="ORF">TMI583_LOCUS23997</name>
</gene>
<reference evidence="3" key="1">
    <citation type="submission" date="2021-02" db="EMBL/GenBank/DDBJ databases">
        <authorList>
            <person name="Nowell W R."/>
        </authorList>
    </citation>
    <scope>NUCLEOTIDE SEQUENCE</scope>
</reference>